<dbReference type="Pfam" id="PF07508">
    <property type="entry name" value="Recombinase"/>
    <property type="match status" value="1"/>
</dbReference>
<dbReference type="GO" id="GO:0000150">
    <property type="term" value="F:DNA strand exchange activity"/>
    <property type="evidence" value="ECO:0007669"/>
    <property type="project" value="InterPro"/>
</dbReference>
<dbReference type="SUPFAM" id="SSF53041">
    <property type="entry name" value="Resolvase-like"/>
    <property type="match status" value="1"/>
</dbReference>
<sequence length="511" mass="59574">MDRPIGLDCFIYLRKSRKDIEEERKALNEGGSYDTLERHRRQLLELAKKEHHNILEIFEEVVSGEHIIDRPEIQRMLRKVEANAVDAVLVMDLDRLGRGDMFDMGYIFRTLQYSETIIVTPTEIINPLAEGAELLFGVKSIISREELKAITKRMQRGRRVSAQEGKSVTRKPPFGYIRDENLKLHPDPETSWVVKKIFEMIADGHGRSSVIHELRKLGIKSPDKAREWNAVQIRNMLNNEVYLGHIVWGKMKWVKRSGKYISKALPSDQWIRRDNAHEPIISQELWERAHASYGKKTPKTRKKSKLVNPLAGLLYCRYCGYAIVYSSDKKGCDMYKCKSSHCKGKQRSALVSLVEQRVLKSLEQIVSEFEANEEHQIKQPSTIPMKKKALTTKNSELVVLNKQKDNLHDLLEQGIYDVTTFKERQKIVVDKIKTVQLEIDELKQEIEYEQEKEKKQVKFIPKIKTVIEAYHFTDDVRKKNQLLKSVLKKILYERKPKTKRDGFALEIFPHI</sequence>
<dbReference type="InterPro" id="IPR038109">
    <property type="entry name" value="DNA_bind_recomb_sf"/>
</dbReference>
<dbReference type="RefSeq" id="WP_113659801.1">
    <property type="nucleotide sequence ID" value="NZ_KZ845671.1"/>
</dbReference>
<dbReference type="PANTHER" id="PTHR30461:SF23">
    <property type="entry name" value="DNA RECOMBINASE-RELATED"/>
    <property type="match status" value="1"/>
</dbReference>
<dbReference type="Gene3D" id="3.40.50.1390">
    <property type="entry name" value="Resolvase, N-terminal catalytic domain"/>
    <property type="match status" value="1"/>
</dbReference>
<dbReference type="Pfam" id="PF00239">
    <property type="entry name" value="Resolvase"/>
    <property type="match status" value="1"/>
</dbReference>
<evidence type="ECO:0000259" key="2">
    <source>
        <dbReference type="PROSITE" id="PS51736"/>
    </source>
</evidence>
<reference evidence="4 5" key="2">
    <citation type="submission" date="2018-06" db="EMBL/GenBank/DDBJ databases">
        <authorList>
            <person name="Zhirakovskaya E."/>
        </authorList>
    </citation>
    <scope>NUCLEOTIDE SEQUENCE [LARGE SCALE GENOMIC DNA]</scope>
    <source>
        <strain evidence="4 5">FBKL4.011</strain>
    </source>
</reference>
<feature type="domain" description="Recombinase" evidence="3">
    <location>
        <begin position="173"/>
        <end position="299"/>
    </location>
</feature>
<dbReference type="OrthoDB" id="65783at2"/>
<gene>
    <name evidence="4" type="ORF">DL897_14195</name>
</gene>
<reference evidence="4 5" key="1">
    <citation type="submission" date="2018-06" db="EMBL/GenBank/DDBJ databases">
        <title>Thermoflavimicrobium daqus sp. nov., a thermophilic microbe isolated from Moutai-flavour Daqu.</title>
        <authorList>
            <person name="Wang X."/>
            <person name="Zhou H."/>
        </authorList>
    </citation>
    <scope>NUCLEOTIDE SEQUENCE [LARGE SCALE GENOMIC DNA]</scope>
    <source>
        <strain evidence="4 5">FBKL4.011</strain>
    </source>
</reference>
<evidence type="ECO:0000259" key="3">
    <source>
        <dbReference type="PROSITE" id="PS51737"/>
    </source>
</evidence>
<protein>
    <submittedName>
        <fullName evidence="4">Recombinase</fullName>
    </submittedName>
</protein>
<keyword evidence="1" id="KW-0175">Coiled coil</keyword>
<dbReference type="EMBL" id="QJKK01000009">
    <property type="protein sequence ID" value="RAL22558.1"/>
    <property type="molecule type" value="Genomic_DNA"/>
</dbReference>
<feature type="domain" description="Resolvase/invertase-type recombinase catalytic" evidence="2">
    <location>
        <begin position="8"/>
        <end position="165"/>
    </location>
</feature>
<dbReference type="InterPro" id="IPR036162">
    <property type="entry name" value="Resolvase-like_N_sf"/>
</dbReference>
<dbReference type="CDD" id="cd00338">
    <property type="entry name" value="Ser_Recombinase"/>
    <property type="match status" value="1"/>
</dbReference>
<dbReference type="InterPro" id="IPR011109">
    <property type="entry name" value="DNA_bind_recombinase_dom"/>
</dbReference>
<dbReference type="PROSITE" id="PS51736">
    <property type="entry name" value="RECOMBINASES_3"/>
    <property type="match status" value="1"/>
</dbReference>
<dbReference type="PROSITE" id="PS51737">
    <property type="entry name" value="RECOMBINASE_DNA_BIND"/>
    <property type="match status" value="1"/>
</dbReference>
<evidence type="ECO:0000313" key="5">
    <source>
        <dbReference type="Proteomes" id="UP000251213"/>
    </source>
</evidence>
<keyword evidence="5" id="KW-1185">Reference proteome</keyword>
<dbReference type="SMART" id="SM00857">
    <property type="entry name" value="Resolvase"/>
    <property type="match status" value="1"/>
</dbReference>
<comment type="caution">
    <text evidence="4">The sequence shown here is derived from an EMBL/GenBank/DDBJ whole genome shotgun (WGS) entry which is preliminary data.</text>
</comment>
<dbReference type="InterPro" id="IPR006119">
    <property type="entry name" value="Resolv_N"/>
</dbReference>
<dbReference type="Proteomes" id="UP000251213">
    <property type="component" value="Unassembled WGS sequence"/>
</dbReference>
<evidence type="ECO:0000256" key="1">
    <source>
        <dbReference type="SAM" id="Coils"/>
    </source>
</evidence>
<dbReference type="GO" id="GO:0003677">
    <property type="term" value="F:DNA binding"/>
    <property type="evidence" value="ECO:0007669"/>
    <property type="project" value="InterPro"/>
</dbReference>
<dbReference type="PANTHER" id="PTHR30461">
    <property type="entry name" value="DNA-INVERTASE FROM LAMBDOID PROPHAGE"/>
    <property type="match status" value="1"/>
</dbReference>
<accession>A0A364K2B2</accession>
<dbReference type="Gene3D" id="3.90.1750.20">
    <property type="entry name" value="Putative Large Serine Recombinase, Chain B, Domain 2"/>
    <property type="match status" value="1"/>
</dbReference>
<name>A0A364K2B2_9BACL</name>
<feature type="coiled-coil region" evidence="1">
    <location>
        <begin position="425"/>
        <end position="452"/>
    </location>
</feature>
<proteinExistence type="predicted"/>
<evidence type="ECO:0000313" key="4">
    <source>
        <dbReference type="EMBL" id="RAL22558.1"/>
    </source>
</evidence>
<organism evidence="4 5">
    <name type="scientific">Thermoflavimicrobium daqui</name>
    <dbReference type="NCBI Taxonomy" id="2137476"/>
    <lineage>
        <taxon>Bacteria</taxon>
        <taxon>Bacillati</taxon>
        <taxon>Bacillota</taxon>
        <taxon>Bacilli</taxon>
        <taxon>Bacillales</taxon>
        <taxon>Thermoactinomycetaceae</taxon>
        <taxon>Thermoflavimicrobium</taxon>
    </lineage>
</organism>
<dbReference type="AlphaFoldDB" id="A0A364K2B2"/>
<dbReference type="InterPro" id="IPR050639">
    <property type="entry name" value="SSR_resolvase"/>
</dbReference>